<dbReference type="Pfam" id="PF00126">
    <property type="entry name" value="HTH_1"/>
    <property type="match status" value="1"/>
</dbReference>
<dbReference type="Proteomes" id="UP000011666">
    <property type="component" value="Unassembled WGS sequence"/>
</dbReference>
<feature type="domain" description="HTH lysR-type" evidence="7">
    <location>
        <begin position="1"/>
        <end position="51"/>
    </location>
</feature>
<dbReference type="GO" id="GO:0032993">
    <property type="term" value="C:protein-DNA complex"/>
    <property type="evidence" value="ECO:0007669"/>
    <property type="project" value="TreeGrafter"/>
</dbReference>
<dbReference type="STRING" id="1223545.GS4_23_00710"/>
<dbReference type="AlphaFoldDB" id="M0QLH7"/>
<reference evidence="8 9" key="1">
    <citation type="submission" date="2013-01" db="EMBL/GenBank/DDBJ databases">
        <title>Whole genome shotgun sequence of Gordonia soli NBRC 108243.</title>
        <authorList>
            <person name="Isaki-Nakamura S."/>
            <person name="Hosoyama A."/>
            <person name="Tsuchikane K."/>
            <person name="Ando Y."/>
            <person name="Baba S."/>
            <person name="Ohji S."/>
            <person name="Hamada M."/>
            <person name="Tamura T."/>
            <person name="Yamazoe A."/>
            <person name="Yamazaki S."/>
            <person name="Fujita N."/>
        </authorList>
    </citation>
    <scope>NUCLEOTIDE SEQUENCE [LARGE SCALE GENOMIC DNA]</scope>
    <source>
        <strain evidence="8 9">NBRC 108243</strain>
    </source>
</reference>
<sequence length="315" mass="33607">MFVTAVDAPTLSAAAEELFITQQALSAAIRELERQLDVSLFSRTRRSLTLTPAGHALYRGAVPLLAGGRQLARMVRRADAGRPDPFVIGHTPDVATSEIFQIIESVVLADASVPITARPVFAESIREDLLAGTIDIALARGVQPPSDLASTIATYHALRLAVDADHPLAQQDSVTIEDLAPHPIVVWGPEHESYYTDVLVSHCRRAGFDPTLIVSTLLGTPPHTAVVAHPDACAFVTNDPGWVYGNRIRIMEFTDPPLVPVQAMWLPHTASELRNRILAAGEESGGAGVGTAPPLSSGIDADGSAGLDHRPRQRG</sequence>
<dbReference type="OrthoDB" id="3176554at2"/>
<dbReference type="SUPFAM" id="SSF53850">
    <property type="entry name" value="Periplasmic binding protein-like II"/>
    <property type="match status" value="1"/>
</dbReference>
<dbReference type="InterPro" id="IPR000847">
    <property type="entry name" value="LysR_HTH_N"/>
</dbReference>
<evidence type="ECO:0000256" key="1">
    <source>
        <dbReference type="ARBA" id="ARBA00009437"/>
    </source>
</evidence>
<comment type="similarity">
    <text evidence="1">Belongs to the LysR transcriptional regulatory family.</text>
</comment>
<dbReference type="InterPro" id="IPR005119">
    <property type="entry name" value="LysR_subst-bd"/>
</dbReference>
<protein>
    <submittedName>
        <fullName evidence="8">Putative LysR family transcriptional regulator</fullName>
    </submittedName>
</protein>
<organism evidence="8 9">
    <name type="scientific">Gordonia soli NBRC 108243</name>
    <dbReference type="NCBI Taxonomy" id="1223545"/>
    <lineage>
        <taxon>Bacteria</taxon>
        <taxon>Bacillati</taxon>
        <taxon>Actinomycetota</taxon>
        <taxon>Actinomycetes</taxon>
        <taxon>Mycobacteriales</taxon>
        <taxon>Gordoniaceae</taxon>
        <taxon>Gordonia</taxon>
    </lineage>
</organism>
<dbReference type="InterPro" id="IPR036390">
    <property type="entry name" value="WH_DNA-bd_sf"/>
</dbReference>
<proteinExistence type="inferred from homology"/>
<dbReference type="PRINTS" id="PR00039">
    <property type="entry name" value="HTHLYSR"/>
</dbReference>
<feature type="region of interest" description="Disordered" evidence="6">
    <location>
        <begin position="283"/>
        <end position="315"/>
    </location>
</feature>
<evidence type="ECO:0000256" key="2">
    <source>
        <dbReference type="ARBA" id="ARBA00023015"/>
    </source>
</evidence>
<evidence type="ECO:0000256" key="6">
    <source>
        <dbReference type="SAM" id="MobiDB-lite"/>
    </source>
</evidence>
<evidence type="ECO:0000256" key="5">
    <source>
        <dbReference type="ARBA" id="ARBA00023163"/>
    </source>
</evidence>
<dbReference type="Gene3D" id="1.10.10.10">
    <property type="entry name" value="Winged helix-like DNA-binding domain superfamily/Winged helix DNA-binding domain"/>
    <property type="match status" value="1"/>
</dbReference>
<dbReference type="PANTHER" id="PTHR30346:SF28">
    <property type="entry name" value="HTH-TYPE TRANSCRIPTIONAL REGULATOR CYNR"/>
    <property type="match status" value="1"/>
</dbReference>
<dbReference type="Pfam" id="PF03466">
    <property type="entry name" value="LysR_substrate"/>
    <property type="match status" value="1"/>
</dbReference>
<comment type="caution">
    <text evidence="8">The sequence shown here is derived from an EMBL/GenBank/DDBJ whole genome shotgun (WGS) entry which is preliminary data.</text>
</comment>
<evidence type="ECO:0000256" key="4">
    <source>
        <dbReference type="ARBA" id="ARBA00023159"/>
    </source>
</evidence>
<dbReference type="eggNOG" id="COG0583">
    <property type="taxonomic scope" value="Bacteria"/>
</dbReference>
<keyword evidence="3" id="KW-0238">DNA-binding</keyword>
<dbReference type="EMBL" id="BANX01000023">
    <property type="protein sequence ID" value="GAC69274.1"/>
    <property type="molecule type" value="Genomic_DNA"/>
</dbReference>
<keyword evidence="4" id="KW-0010">Activator</keyword>
<dbReference type="InterPro" id="IPR036388">
    <property type="entry name" value="WH-like_DNA-bd_sf"/>
</dbReference>
<keyword evidence="5" id="KW-0804">Transcription</keyword>
<keyword evidence="2" id="KW-0805">Transcription regulation</keyword>
<evidence type="ECO:0000313" key="8">
    <source>
        <dbReference type="EMBL" id="GAC69274.1"/>
    </source>
</evidence>
<accession>M0QLH7</accession>
<dbReference type="SUPFAM" id="SSF46785">
    <property type="entry name" value="Winged helix' DNA-binding domain"/>
    <property type="match status" value="1"/>
</dbReference>
<evidence type="ECO:0000256" key="3">
    <source>
        <dbReference type="ARBA" id="ARBA00023125"/>
    </source>
</evidence>
<dbReference type="GO" id="GO:0003700">
    <property type="term" value="F:DNA-binding transcription factor activity"/>
    <property type="evidence" value="ECO:0007669"/>
    <property type="project" value="InterPro"/>
</dbReference>
<name>M0QLH7_9ACTN</name>
<dbReference type="PROSITE" id="PS50931">
    <property type="entry name" value="HTH_LYSR"/>
    <property type="match status" value="1"/>
</dbReference>
<keyword evidence="9" id="KW-1185">Reference proteome</keyword>
<gene>
    <name evidence="8" type="ORF">GS4_23_00710</name>
</gene>
<dbReference type="PANTHER" id="PTHR30346">
    <property type="entry name" value="TRANSCRIPTIONAL DUAL REGULATOR HCAR-RELATED"/>
    <property type="match status" value="1"/>
</dbReference>
<evidence type="ECO:0000313" key="9">
    <source>
        <dbReference type="Proteomes" id="UP000011666"/>
    </source>
</evidence>
<evidence type="ECO:0000259" key="7">
    <source>
        <dbReference type="PROSITE" id="PS50931"/>
    </source>
</evidence>
<dbReference type="GO" id="GO:0003677">
    <property type="term" value="F:DNA binding"/>
    <property type="evidence" value="ECO:0007669"/>
    <property type="project" value="UniProtKB-KW"/>
</dbReference>
<dbReference type="Gene3D" id="3.40.190.10">
    <property type="entry name" value="Periplasmic binding protein-like II"/>
    <property type="match status" value="2"/>
</dbReference>